<accession>A0ABW6LD78</accession>
<evidence type="ECO:0000313" key="6">
    <source>
        <dbReference type="EMBL" id="MFE9226410.1"/>
    </source>
</evidence>
<dbReference type="EMBL" id="JBIAFP010000009">
    <property type="protein sequence ID" value="MFE9226410.1"/>
    <property type="molecule type" value="Genomic_DNA"/>
</dbReference>
<comment type="caution">
    <text evidence="6">The sequence shown here is derived from an EMBL/GenBank/DDBJ whole genome shotgun (WGS) entry which is preliminary data.</text>
</comment>
<dbReference type="PANTHER" id="PTHR30055:SF234">
    <property type="entry name" value="HTH-TYPE TRANSCRIPTIONAL REGULATOR BETI"/>
    <property type="match status" value="1"/>
</dbReference>
<organism evidence="6 7">
    <name type="scientific">Streptomyces massasporeus</name>
    <dbReference type="NCBI Taxonomy" id="67324"/>
    <lineage>
        <taxon>Bacteria</taxon>
        <taxon>Bacillati</taxon>
        <taxon>Actinomycetota</taxon>
        <taxon>Actinomycetes</taxon>
        <taxon>Kitasatosporales</taxon>
        <taxon>Streptomycetaceae</taxon>
        <taxon>Streptomyces</taxon>
    </lineage>
</organism>
<protein>
    <submittedName>
        <fullName evidence="6">TetR/AcrR family transcriptional regulator</fullName>
    </submittedName>
</protein>
<evidence type="ECO:0000259" key="5">
    <source>
        <dbReference type="PROSITE" id="PS50977"/>
    </source>
</evidence>
<gene>
    <name evidence="6" type="ORF">ACFYM3_17580</name>
</gene>
<keyword evidence="2 4" id="KW-0238">DNA-binding</keyword>
<dbReference type="PRINTS" id="PR00455">
    <property type="entry name" value="HTHTETR"/>
</dbReference>
<evidence type="ECO:0000256" key="3">
    <source>
        <dbReference type="ARBA" id="ARBA00023163"/>
    </source>
</evidence>
<dbReference type="Gene3D" id="1.10.10.60">
    <property type="entry name" value="Homeodomain-like"/>
    <property type="match status" value="1"/>
</dbReference>
<keyword evidence="1" id="KW-0805">Transcription regulation</keyword>
<dbReference type="InterPro" id="IPR009057">
    <property type="entry name" value="Homeodomain-like_sf"/>
</dbReference>
<dbReference type="PANTHER" id="PTHR30055">
    <property type="entry name" value="HTH-TYPE TRANSCRIPTIONAL REGULATOR RUTR"/>
    <property type="match status" value="1"/>
</dbReference>
<dbReference type="InterPro" id="IPR050109">
    <property type="entry name" value="HTH-type_TetR-like_transc_reg"/>
</dbReference>
<dbReference type="PROSITE" id="PS50977">
    <property type="entry name" value="HTH_TETR_2"/>
    <property type="match status" value="1"/>
</dbReference>
<sequence length="244" mass="26613">MRTAQRKAQEVTEREQRLLRTALEVVGRDGLHNLTLARLATEASYSKGTIYNHFTCREDLLVALSTDSAKRQIRYYQAIADMPWDGVRALYGLMLAYMRHAETAPELFESSIAALANAVGALASPERLERRDVIDRQMGQVIGAVVERTGREGVFKHPVLPPEAALDALRSAVLGYTVTHLLSRRFQWGAAAADGNRLAVAASMMHGLGWPLVEASAASSVQRVVDDLIPAAEANVGGGRLVHD</sequence>
<proteinExistence type="predicted"/>
<feature type="DNA-binding region" description="H-T-H motif" evidence="4">
    <location>
        <begin position="35"/>
        <end position="54"/>
    </location>
</feature>
<evidence type="ECO:0000256" key="2">
    <source>
        <dbReference type="ARBA" id="ARBA00023125"/>
    </source>
</evidence>
<reference evidence="6 7" key="1">
    <citation type="submission" date="2024-10" db="EMBL/GenBank/DDBJ databases">
        <title>The Natural Products Discovery Center: Release of the First 8490 Sequenced Strains for Exploring Actinobacteria Biosynthetic Diversity.</title>
        <authorList>
            <person name="Kalkreuter E."/>
            <person name="Kautsar S.A."/>
            <person name="Yang D."/>
            <person name="Bader C.D."/>
            <person name="Teijaro C.N."/>
            <person name="Fluegel L."/>
            <person name="Davis C.M."/>
            <person name="Simpson J.R."/>
            <person name="Lauterbach L."/>
            <person name="Steele A.D."/>
            <person name="Gui C."/>
            <person name="Meng S."/>
            <person name="Li G."/>
            <person name="Viehrig K."/>
            <person name="Ye F."/>
            <person name="Su P."/>
            <person name="Kiefer A.F."/>
            <person name="Nichols A."/>
            <person name="Cepeda A.J."/>
            <person name="Yan W."/>
            <person name="Fan B."/>
            <person name="Jiang Y."/>
            <person name="Adhikari A."/>
            <person name="Zheng C.-J."/>
            <person name="Schuster L."/>
            <person name="Cowan T.M."/>
            <person name="Smanski M.J."/>
            <person name="Chevrette M.G."/>
            <person name="De Carvalho L.P.S."/>
            <person name="Shen B."/>
        </authorList>
    </citation>
    <scope>NUCLEOTIDE SEQUENCE [LARGE SCALE GENOMIC DNA]</scope>
    <source>
        <strain evidence="6 7">NPDC007066</strain>
    </source>
</reference>
<dbReference type="RefSeq" id="WP_358279120.1">
    <property type="nucleotide sequence ID" value="NZ_JBEYGJ010000004.1"/>
</dbReference>
<name>A0ABW6LD78_9ACTN</name>
<dbReference type="SUPFAM" id="SSF46689">
    <property type="entry name" value="Homeodomain-like"/>
    <property type="match status" value="1"/>
</dbReference>
<dbReference type="Pfam" id="PF00440">
    <property type="entry name" value="TetR_N"/>
    <property type="match status" value="1"/>
</dbReference>
<keyword evidence="3" id="KW-0804">Transcription</keyword>
<feature type="domain" description="HTH tetR-type" evidence="5">
    <location>
        <begin position="12"/>
        <end position="72"/>
    </location>
</feature>
<evidence type="ECO:0000256" key="4">
    <source>
        <dbReference type="PROSITE-ProRule" id="PRU00335"/>
    </source>
</evidence>
<dbReference type="InterPro" id="IPR001647">
    <property type="entry name" value="HTH_TetR"/>
</dbReference>
<evidence type="ECO:0000256" key="1">
    <source>
        <dbReference type="ARBA" id="ARBA00023015"/>
    </source>
</evidence>
<evidence type="ECO:0000313" key="7">
    <source>
        <dbReference type="Proteomes" id="UP001601288"/>
    </source>
</evidence>
<keyword evidence="7" id="KW-1185">Reference proteome</keyword>
<dbReference type="Proteomes" id="UP001601288">
    <property type="component" value="Unassembled WGS sequence"/>
</dbReference>
<dbReference type="Gene3D" id="1.10.357.10">
    <property type="entry name" value="Tetracycline Repressor, domain 2"/>
    <property type="match status" value="1"/>
</dbReference>